<reference evidence="4 5" key="1">
    <citation type="submission" date="2016-10" db="EMBL/GenBank/DDBJ databases">
        <title>Genome sequence of the ascomycete fungus Penicillium subrubescens.</title>
        <authorList>
            <person name="De Vries R.P."/>
            <person name="Peng M."/>
            <person name="Dilokpimol A."/>
            <person name="Hilden K."/>
            <person name="Makela M.R."/>
            <person name="Grigoriev I."/>
            <person name="Riley R."/>
            <person name="Granchi Z."/>
        </authorList>
    </citation>
    <scope>NUCLEOTIDE SEQUENCE [LARGE SCALE GENOMIC DNA]</scope>
    <source>
        <strain evidence="4 5">CBS 132785</strain>
    </source>
</reference>
<dbReference type="EMBL" id="MNBE01000640">
    <property type="protein sequence ID" value="OKP01148.1"/>
    <property type="molecule type" value="Genomic_DNA"/>
</dbReference>
<dbReference type="Pfam" id="PF05225">
    <property type="entry name" value="HTH_psq"/>
    <property type="match status" value="1"/>
</dbReference>
<dbReference type="Gene3D" id="1.10.10.60">
    <property type="entry name" value="Homeodomain-like"/>
    <property type="match status" value="1"/>
</dbReference>
<comment type="caution">
    <text evidence="4">The sequence shown here is derived from an EMBL/GenBank/DDBJ whole genome shotgun (WGS) entry which is preliminary data.</text>
</comment>
<gene>
    <name evidence="4" type="ORF">PENSUB_7470</name>
</gene>
<dbReference type="Proteomes" id="UP000186955">
    <property type="component" value="Unassembled WGS sequence"/>
</dbReference>
<dbReference type="PROSITE" id="PS51253">
    <property type="entry name" value="HTH_CENPB"/>
    <property type="match status" value="1"/>
</dbReference>
<keyword evidence="5" id="KW-1185">Reference proteome</keyword>
<dbReference type="Pfam" id="PF03221">
    <property type="entry name" value="HTH_Tnp_Tc5"/>
    <property type="match status" value="1"/>
</dbReference>
<evidence type="ECO:0000313" key="5">
    <source>
        <dbReference type="Proteomes" id="UP000186955"/>
    </source>
</evidence>
<name>A0A1Q5TLN3_9EURO</name>
<dbReference type="InterPro" id="IPR009057">
    <property type="entry name" value="Homeodomain-like_sf"/>
</dbReference>
<sequence>MPPIRSESWLKSANQEGKIQLALQDIKEGRIKSLHAATKLYDIPYATLHARSSGVAPRVDTRWHRHKLTQLEEDSLAEWIISMDTRGAAPRPSTVRDMANILLAARGESPPATVGKNWPSSFVQRRDELRSCFSKRYDYHRALNEDPKAINEWFSMVQRAIEENGIQSEDIYNFDETGFAMGLISSQK</sequence>
<dbReference type="InterPro" id="IPR006600">
    <property type="entry name" value="HTH_CenpB_DNA-bd_dom"/>
</dbReference>
<organism evidence="4 5">
    <name type="scientific">Penicillium subrubescens</name>
    <dbReference type="NCBI Taxonomy" id="1316194"/>
    <lineage>
        <taxon>Eukaryota</taxon>
        <taxon>Fungi</taxon>
        <taxon>Dikarya</taxon>
        <taxon>Ascomycota</taxon>
        <taxon>Pezizomycotina</taxon>
        <taxon>Eurotiomycetes</taxon>
        <taxon>Eurotiomycetidae</taxon>
        <taxon>Eurotiales</taxon>
        <taxon>Aspergillaceae</taxon>
        <taxon>Penicillium</taxon>
    </lineage>
</organism>
<dbReference type="AlphaFoldDB" id="A0A1Q5TLN3"/>
<keyword evidence="1" id="KW-0238">DNA-binding</keyword>
<feature type="domain" description="HTH CENPB-type" evidence="3">
    <location>
        <begin position="60"/>
        <end position="132"/>
    </location>
</feature>
<keyword evidence="2" id="KW-0539">Nucleus</keyword>
<evidence type="ECO:0000256" key="2">
    <source>
        <dbReference type="ARBA" id="ARBA00023242"/>
    </source>
</evidence>
<feature type="non-terminal residue" evidence="4">
    <location>
        <position position="188"/>
    </location>
</feature>
<accession>A0A1Q5TLN3</accession>
<dbReference type="GO" id="GO:0003677">
    <property type="term" value="F:DNA binding"/>
    <property type="evidence" value="ECO:0007669"/>
    <property type="project" value="UniProtKB-KW"/>
</dbReference>
<dbReference type="SUPFAM" id="SSF46689">
    <property type="entry name" value="Homeodomain-like"/>
    <property type="match status" value="1"/>
</dbReference>
<dbReference type="STRING" id="1316194.A0A1Q5TLN3"/>
<dbReference type="InterPro" id="IPR007889">
    <property type="entry name" value="HTH_Psq"/>
</dbReference>
<evidence type="ECO:0000313" key="4">
    <source>
        <dbReference type="EMBL" id="OKP01148.1"/>
    </source>
</evidence>
<proteinExistence type="predicted"/>
<evidence type="ECO:0000259" key="3">
    <source>
        <dbReference type="PROSITE" id="PS51253"/>
    </source>
</evidence>
<evidence type="ECO:0000256" key="1">
    <source>
        <dbReference type="ARBA" id="ARBA00023125"/>
    </source>
</evidence>
<protein>
    <recommendedName>
        <fullName evidence="3">HTH CENPB-type domain-containing protein</fullName>
    </recommendedName>
</protein>